<keyword evidence="1" id="KW-0472">Membrane</keyword>
<organism evidence="2 3">
    <name type="scientific">Sunxiuqinia elliptica</name>
    <dbReference type="NCBI Taxonomy" id="655355"/>
    <lineage>
        <taxon>Bacteria</taxon>
        <taxon>Pseudomonadati</taxon>
        <taxon>Bacteroidota</taxon>
        <taxon>Bacteroidia</taxon>
        <taxon>Marinilabiliales</taxon>
        <taxon>Prolixibacteraceae</taxon>
        <taxon>Sunxiuqinia</taxon>
    </lineage>
</organism>
<keyword evidence="3" id="KW-1185">Reference proteome</keyword>
<keyword evidence="1" id="KW-1133">Transmembrane helix</keyword>
<name>A0A1I2A2Y1_9BACT</name>
<accession>A0A1I2A2Y1</accession>
<dbReference type="AlphaFoldDB" id="A0A1I2A2Y1"/>
<protein>
    <submittedName>
        <fullName evidence="2">Uncharacterized protein</fullName>
    </submittedName>
</protein>
<sequence length="186" mass="22544">MDNFFFDYIFPVLLSIGMILWIYCIWFLNKYDKNTNRLVMLLLLNIYYVPFYLFRVRRIKKENRIKALSEEIYDSGFIEMSRHSIIDTLDLWASEEKQLEYKKTESEANLTDELFQQWKTVYRIDNKIIGEAFNNLETELLKTFDKSIAISDEKFRNDFPDINEFQNTNDWKVLNQLAKEIIKEIK</sequence>
<evidence type="ECO:0000313" key="2">
    <source>
        <dbReference type="EMBL" id="SFE38311.1"/>
    </source>
</evidence>
<proteinExistence type="predicted"/>
<keyword evidence="1" id="KW-0812">Transmembrane</keyword>
<dbReference type="EMBL" id="FONW01000001">
    <property type="protein sequence ID" value="SFE38311.1"/>
    <property type="molecule type" value="Genomic_DNA"/>
</dbReference>
<feature type="transmembrane region" description="Helical" evidence="1">
    <location>
        <begin position="7"/>
        <end position="28"/>
    </location>
</feature>
<feature type="transmembrane region" description="Helical" evidence="1">
    <location>
        <begin position="34"/>
        <end position="54"/>
    </location>
</feature>
<reference evidence="2 3" key="1">
    <citation type="submission" date="2016-10" db="EMBL/GenBank/DDBJ databases">
        <authorList>
            <person name="de Groot N.N."/>
        </authorList>
    </citation>
    <scope>NUCLEOTIDE SEQUENCE [LARGE SCALE GENOMIC DNA]</scope>
    <source>
        <strain evidence="2 3">CGMCC 1.9156</strain>
    </source>
</reference>
<evidence type="ECO:0000313" key="3">
    <source>
        <dbReference type="Proteomes" id="UP000198964"/>
    </source>
</evidence>
<gene>
    <name evidence="2" type="ORF">SAMN05216283_1017</name>
</gene>
<dbReference type="Proteomes" id="UP000198964">
    <property type="component" value="Unassembled WGS sequence"/>
</dbReference>
<evidence type="ECO:0000256" key="1">
    <source>
        <dbReference type="SAM" id="Phobius"/>
    </source>
</evidence>